<dbReference type="Pfam" id="PF14497">
    <property type="entry name" value="GST_C_3"/>
    <property type="match status" value="1"/>
</dbReference>
<dbReference type="PROSITE" id="PS50405">
    <property type="entry name" value="GST_CTER"/>
    <property type="match status" value="1"/>
</dbReference>
<dbReference type="PANTHER" id="PTHR44051:SF9">
    <property type="entry name" value="GLUTATHIONE S-TRANSFERASE 1"/>
    <property type="match status" value="1"/>
</dbReference>
<accession>G3AR32</accession>
<dbReference type="GeneID" id="18874258"/>
<evidence type="ECO:0000313" key="4">
    <source>
        <dbReference type="EMBL" id="EGW31693.1"/>
    </source>
</evidence>
<proteinExistence type="inferred from homology"/>
<dbReference type="HOGENOM" id="CLU_011226_15_2_1"/>
<evidence type="ECO:0000259" key="2">
    <source>
        <dbReference type="PROSITE" id="PS50404"/>
    </source>
</evidence>
<dbReference type="Proteomes" id="UP000000709">
    <property type="component" value="Unassembled WGS sequence"/>
</dbReference>
<dbReference type="CDD" id="cd03046">
    <property type="entry name" value="GST_N_GTT1_like"/>
    <property type="match status" value="1"/>
</dbReference>
<organism evidence="5">
    <name type="scientific">Spathaspora passalidarum (strain NRRL Y-27907 / 11-Y1)</name>
    <dbReference type="NCBI Taxonomy" id="619300"/>
    <lineage>
        <taxon>Eukaryota</taxon>
        <taxon>Fungi</taxon>
        <taxon>Dikarya</taxon>
        <taxon>Ascomycota</taxon>
        <taxon>Saccharomycotina</taxon>
        <taxon>Pichiomycetes</taxon>
        <taxon>Debaryomycetaceae</taxon>
        <taxon>Spathaspora</taxon>
    </lineage>
</organism>
<protein>
    <recommendedName>
        <fullName evidence="6">Glutathione S-transferase</fullName>
    </recommendedName>
</protein>
<dbReference type="InterPro" id="IPR040079">
    <property type="entry name" value="Glutathione_S-Trfase"/>
</dbReference>
<dbReference type="eggNOG" id="KOG0867">
    <property type="taxonomic scope" value="Eukaryota"/>
</dbReference>
<dbReference type="SUPFAM" id="SSF47616">
    <property type="entry name" value="GST C-terminal domain-like"/>
    <property type="match status" value="1"/>
</dbReference>
<dbReference type="PROSITE" id="PS50404">
    <property type="entry name" value="GST_NTER"/>
    <property type="match status" value="1"/>
</dbReference>
<dbReference type="PANTHER" id="PTHR44051">
    <property type="entry name" value="GLUTATHIONE S-TRANSFERASE-RELATED"/>
    <property type="match status" value="1"/>
</dbReference>
<comment type="similarity">
    <text evidence="1">Belongs to the GST superfamily.</text>
</comment>
<dbReference type="KEGG" id="spaa:SPAPADRAFT_62299"/>
<evidence type="ECO:0000313" key="5">
    <source>
        <dbReference type="Proteomes" id="UP000000709"/>
    </source>
</evidence>
<dbReference type="STRING" id="619300.G3AR32"/>
<dbReference type="RefSeq" id="XP_007376471.1">
    <property type="nucleotide sequence ID" value="XM_007376409.1"/>
</dbReference>
<dbReference type="InterPro" id="IPR004046">
    <property type="entry name" value="GST_C"/>
</dbReference>
<dbReference type="Pfam" id="PF02798">
    <property type="entry name" value="GST_N"/>
    <property type="match status" value="1"/>
</dbReference>
<evidence type="ECO:0008006" key="6">
    <source>
        <dbReference type="Google" id="ProtNLM"/>
    </source>
</evidence>
<reference evidence="4 5" key="1">
    <citation type="journal article" date="2011" name="Proc. Natl. Acad. Sci. U.S.A.">
        <title>Comparative genomics of xylose-fermenting fungi for enhanced biofuel production.</title>
        <authorList>
            <person name="Wohlbach D.J."/>
            <person name="Kuo A."/>
            <person name="Sato T.K."/>
            <person name="Potts K.M."/>
            <person name="Salamov A.A."/>
            <person name="LaButti K.M."/>
            <person name="Sun H."/>
            <person name="Clum A."/>
            <person name="Pangilinan J.L."/>
            <person name="Lindquist E.A."/>
            <person name="Lucas S."/>
            <person name="Lapidus A."/>
            <person name="Jin M."/>
            <person name="Gunawan C."/>
            <person name="Balan V."/>
            <person name="Dale B.E."/>
            <person name="Jeffries T.W."/>
            <person name="Zinkel R."/>
            <person name="Barry K.W."/>
            <person name="Grigoriev I.V."/>
            <person name="Gasch A.P."/>
        </authorList>
    </citation>
    <scope>NUCLEOTIDE SEQUENCE [LARGE SCALE GENOMIC DNA]</scope>
    <source>
        <strain evidence="5">NRRL Y-27907 / 11-Y1</strain>
    </source>
</reference>
<evidence type="ECO:0000259" key="3">
    <source>
        <dbReference type="PROSITE" id="PS50405"/>
    </source>
</evidence>
<feature type="domain" description="GST N-terminal" evidence="2">
    <location>
        <begin position="8"/>
        <end position="97"/>
    </location>
</feature>
<gene>
    <name evidence="4" type="ORF">SPAPADRAFT_62299</name>
</gene>
<dbReference type="Gene3D" id="1.20.1050.10">
    <property type="match status" value="1"/>
</dbReference>
<name>G3AR32_SPAPN</name>
<dbReference type="SFLD" id="SFLDG00358">
    <property type="entry name" value="Main_(cytGST)"/>
    <property type="match status" value="1"/>
</dbReference>
<dbReference type="EMBL" id="GL996503">
    <property type="protein sequence ID" value="EGW31693.1"/>
    <property type="molecule type" value="Genomic_DNA"/>
</dbReference>
<dbReference type="InterPro" id="IPR036282">
    <property type="entry name" value="Glutathione-S-Trfase_C_sf"/>
</dbReference>
<sequence length="265" mass="31485">MTELSGPQDRFILHWLDDSRANRILWALELLQLDYEVKVYLRHPQTWRGPLELFKEHPLGKVPILEIIFADPRRPPVKLVESGFIMQYLLKNYDPNHILYPRDPEKQLEVDYYLHYSEGNLQHLQISLLINFSAKEVVPFGLKKVTKFLTHALNKGYYLHEWRLNMQYLEGRLAENGTGYFVGDKLTAADVMLSFPVFENVFDNEDGIKQITRDKRDLKVLFPNLYKWSKTIKYNPSYSKICVMMDEEVEDLILRNPHFEYFKQN</sequence>
<dbReference type="InterPro" id="IPR036249">
    <property type="entry name" value="Thioredoxin-like_sf"/>
</dbReference>
<evidence type="ECO:0000256" key="1">
    <source>
        <dbReference type="ARBA" id="ARBA00007409"/>
    </source>
</evidence>
<dbReference type="Gene3D" id="3.40.30.10">
    <property type="entry name" value="Glutaredoxin"/>
    <property type="match status" value="1"/>
</dbReference>
<dbReference type="SFLD" id="SFLDS00019">
    <property type="entry name" value="Glutathione_Transferase_(cytos"/>
    <property type="match status" value="1"/>
</dbReference>
<dbReference type="SUPFAM" id="SSF52833">
    <property type="entry name" value="Thioredoxin-like"/>
    <property type="match status" value="1"/>
</dbReference>
<dbReference type="OrthoDB" id="2098326at2759"/>
<dbReference type="InterPro" id="IPR010987">
    <property type="entry name" value="Glutathione-S-Trfase_C-like"/>
</dbReference>
<dbReference type="InterPro" id="IPR004045">
    <property type="entry name" value="Glutathione_S-Trfase_N"/>
</dbReference>
<dbReference type="InParanoid" id="G3AR32"/>
<dbReference type="AlphaFoldDB" id="G3AR32"/>
<dbReference type="OMA" id="GYYIHEY"/>
<feature type="domain" description="GST C-terminal" evidence="3">
    <location>
        <begin position="103"/>
        <end position="259"/>
    </location>
</feature>
<keyword evidence="5" id="KW-1185">Reference proteome</keyword>